<gene>
    <name evidence="1" type="ORF">K1T71_009361</name>
</gene>
<protein>
    <submittedName>
        <fullName evidence="1">Uncharacterized protein</fullName>
    </submittedName>
</protein>
<organism evidence="1 2">
    <name type="scientific">Dendrolimus kikuchii</name>
    <dbReference type="NCBI Taxonomy" id="765133"/>
    <lineage>
        <taxon>Eukaryota</taxon>
        <taxon>Metazoa</taxon>
        <taxon>Ecdysozoa</taxon>
        <taxon>Arthropoda</taxon>
        <taxon>Hexapoda</taxon>
        <taxon>Insecta</taxon>
        <taxon>Pterygota</taxon>
        <taxon>Neoptera</taxon>
        <taxon>Endopterygota</taxon>
        <taxon>Lepidoptera</taxon>
        <taxon>Glossata</taxon>
        <taxon>Ditrysia</taxon>
        <taxon>Bombycoidea</taxon>
        <taxon>Lasiocampidae</taxon>
        <taxon>Dendrolimus</taxon>
    </lineage>
</organism>
<reference evidence="1 2" key="1">
    <citation type="journal article" date="2021" name="Front. Genet.">
        <title>Chromosome-Level Genome Assembly Reveals Significant Gene Expansion in the Toll and IMD Signaling Pathways of Dendrolimus kikuchii.</title>
        <authorList>
            <person name="Zhou J."/>
            <person name="Wu P."/>
            <person name="Xiong Z."/>
            <person name="Liu N."/>
            <person name="Zhao N."/>
            <person name="Ji M."/>
            <person name="Qiu Y."/>
            <person name="Yang B."/>
        </authorList>
    </citation>
    <scope>NUCLEOTIDE SEQUENCE [LARGE SCALE GENOMIC DNA]</scope>
    <source>
        <strain evidence="1">Ann1</strain>
    </source>
</reference>
<accession>A0ACC1CUU3</accession>
<evidence type="ECO:0000313" key="1">
    <source>
        <dbReference type="EMBL" id="KAJ0175220.1"/>
    </source>
</evidence>
<dbReference type="Proteomes" id="UP000824533">
    <property type="component" value="Linkage Group LG16"/>
</dbReference>
<proteinExistence type="predicted"/>
<sequence>MERSMTTFTGDDTCPSAIFIEEFEDVAQTMHWTNIEKLIYTKRLLDGTAKLFLRTLGRVKDYPTLKNALLDEIGPKMNNATIHKKVTSRKMKNSETFQQYFLIMKEMAFHGNALIEYVIDGIRDSEINKAILYGATDIKQFRKKLEVYAQIKEHKMQQRPIQMTTGLCMNVRHFMYLIDCF</sequence>
<keyword evidence="2" id="KW-1185">Reference proteome</keyword>
<evidence type="ECO:0000313" key="2">
    <source>
        <dbReference type="Proteomes" id="UP000824533"/>
    </source>
</evidence>
<comment type="caution">
    <text evidence="1">The sequence shown here is derived from an EMBL/GenBank/DDBJ whole genome shotgun (WGS) entry which is preliminary data.</text>
</comment>
<dbReference type="EMBL" id="CM034402">
    <property type="protein sequence ID" value="KAJ0175220.1"/>
    <property type="molecule type" value="Genomic_DNA"/>
</dbReference>
<name>A0ACC1CUU3_9NEOP</name>